<feature type="chain" id="PRO_5002209190" evidence="1">
    <location>
        <begin position="18"/>
        <end position="106"/>
    </location>
</feature>
<reference evidence="3" key="2">
    <citation type="submission" date="2015-01" db="EMBL/GenBank/DDBJ databases">
        <title>Evolutionary Origins and Diversification of the Mycorrhizal Mutualists.</title>
        <authorList>
            <consortium name="DOE Joint Genome Institute"/>
            <consortium name="Mycorrhizal Genomics Consortium"/>
            <person name="Kohler A."/>
            <person name="Kuo A."/>
            <person name="Nagy L.G."/>
            <person name="Floudas D."/>
            <person name="Copeland A."/>
            <person name="Barry K.W."/>
            <person name="Cichocki N."/>
            <person name="Veneault-Fourrey C."/>
            <person name="LaButti K."/>
            <person name="Lindquist E.A."/>
            <person name="Lipzen A."/>
            <person name="Lundell T."/>
            <person name="Morin E."/>
            <person name="Murat C."/>
            <person name="Riley R."/>
            <person name="Ohm R."/>
            <person name="Sun H."/>
            <person name="Tunlid A."/>
            <person name="Henrissat B."/>
            <person name="Grigoriev I.V."/>
            <person name="Hibbett D.S."/>
            <person name="Martin F."/>
        </authorList>
    </citation>
    <scope>NUCLEOTIDE SEQUENCE [LARGE SCALE GENOMIC DNA]</scope>
    <source>
        <strain evidence="3">Ve08.2h10</strain>
    </source>
</reference>
<accession>A0A0D0DW38</accession>
<dbReference type="HOGENOM" id="CLU_2224068_0_0_1"/>
<evidence type="ECO:0000313" key="3">
    <source>
        <dbReference type="Proteomes" id="UP000054538"/>
    </source>
</evidence>
<dbReference type="Proteomes" id="UP000054538">
    <property type="component" value="Unassembled WGS sequence"/>
</dbReference>
<evidence type="ECO:0000313" key="2">
    <source>
        <dbReference type="EMBL" id="KIK93941.1"/>
    </source>
</evidence>
<keyword evidence="3" id="KW-1185">Reference proteome</keyword>
<reference evidence="2 3" key="1">
    <citation type="submission" date="2014-04" db="EMBL/GenBank/DDBJ databases">
        <authorList>
            <consortium name="DOE Joint Genome Institute"/>
            <person name="Kuo A."/>
            <person name="Kohler A."/>
            <person name="Jargeat P."/>
            <person name="Nagy L.G."/>
            <person name="Floudas D."/>
            <person name="Copeland A."/>
            <person name="Barry K.W."/>
            <person name="Cichocki N."/>
            <person name="Veneault-Fourrey C."/>
            <person name="LaButti K."/>
            <person name="Lindquist E.A."/>
            <person name="Lipzen A."/>
            <person name="Lundell T."/>
            <person name="Morin E."/>
            <person name="Murat C."/>
            <person name="Sun H."/>
            <person name="Tunlid A."/>
            <person name="Henrissat B."/>
            <person name="Grigoriev I.V."/>
            <person name="Hibbett D.S."/>
            <person name="Martin F."/>
            <person name="Nordberg H.P."/>
            <person name="Cantor M.N."/>
            <person name="Hua S.X."/>
        </authorList>
    </citation>
    <scope>NUCLEOTIDE SEQUENCE [LARGE SCALE GENOMIC DNA]</scope>
    <source>
        <strain evidence="2 3">Ve08.2h10</strain>
    </source>
</reference>
<dbReference type="InParanoid" id="A0A0D0DW38"/>
<proteinExistence type="predicted"/>
<sequence>MFTGSAFFAMLGQGVSTIFLTPLLDPGGVMTIKSTGAFLGAGSIGKGGRIGNHKRHLQASSYPLVCIKLLSTRDHIMHDAPLHFLDPRWMCALVHTPHCRPKHVES</sequence>
<dbReference type="AlphaFoldDB" id="A0A0D0DW38"/>
<feature type="signal peptide" evidence="1">
    <location>
        <begin position="1"/>
        <end position="17"/>
    </location>
</feature>
<keyword evidence="1" id="KW-0732">Signal</keyword>
<dbReference type="EMBL" id="KN825142">
    <property type="protein sequence ID" value="KIK93941.1"/>
    <property type="molecule type" value="Genomic_DNA"/>
</dbReference>
<evidence type="ECO:0000256" key="1">
    <source>
        <dbReference type="SAM" id="SignalP"/>
    </source>
</evidence>
<protein>
    <submittedName>
        <fullName evidence="2">Uncharacterized protein</fullName>
    </submittedName>
</protein>
<gene>
    <name evidence="2" type="ORF">PAXRUDRAFT_483953</name>
</gene>
<organism evidence="2 3">
    <name type="scientific">Paxillus rubicundulus Ve08.2h10</name>
    <dbReference type="NCBI Taxonomy" id="930991"/>
    <lineage>
        <taxon>Eukaryota</taxon>
        <taxon>Fungi</taxon>
        <taxon>Dikarya</taxon>
        <taxon>Basidiomycota</taxon>
        <taxon>Agaricomycotina</taxon>
        <taxon>Agaricomycetes</taxon>
        <taxon>Agaricomycetidae</taxon>
        <taxon>Boletales</taxon>
        <taxon>Paxilineae</taxon>
        <taxon>Paxillaceae</taxon>
        <taxon>Paxillus</taxon>
    </lineage>
</organism>
<name>A0A0D0DW38_9AGAM</name>